<protein>
    <recommendedName>
        <fullName evidence="3">Lipoprotein</fullName>
    </recommendedName>
</protein>
<sequence>MRVLTRGLPGLLALAVLTGCGGNTPPAAGGGSAPVDKARERENVIATCMKQKGFSYTPSVSRPKRSDAGTGDYAAMKEARGKYGFGVFSAFVYPDPAAKQDPDPNRATIDSLPANKRQAYTKTMNECRVDALRQVNGLKVTSLDDYHEQMSKEIERIDKDLDGDPKLVELAAPFAECLRSKGERVTSARPLALGGRGLEVWYEQLEKLRKAGKVTAEAARPYLAKEIKSALADLECGKDFYAAFIPLSTRLNNEARVKFGYTEQ</sequence>
<evidence type="ECO:0000313" key="2">
    <source>
        <dbReference type="Proteomes" id="UP001230426"/>
    </source>
</evidence>
<dbReference type="Proteomes" id="UP001230426">
    <property type="component" value="Unassembled WGS sequence"/>
</dbReference>
<proteinExistence type="predicted"/>
<evidence type="ECO:0008006" key="3">
    <source>
        <dbReference type="Google" id="ProtNLM"/>
    </source>
</evidence>
<organism evidence="1 2">
    <name type="scientific">Streptosporangium brasiliense</name>
    <dbReference type="NCBI Taxonomy" id="47480"/>
    <lineage>
        <taxon>Bacteria</taxon>
        <taxon>Bacillati</taxon>
        <taxon>Actinomycetota</taxon>
        <taxon>Actinomycetes</taxon>
        <taxon>Streptosporangiales</taxon>
        <taxon>Streptosporangiaceae</taxon>
        <taxon>Streptosporangium</taxon>
    </lineage>
</organism>
<gene>
    <name evidence="1" type="ORF">J2S55_008812</name>
</gene>
<dbReference type="EMBL" id="JAUSRB010000002">
    <property type="protein sequence ID" value="MDP9869546.1"/>
    <property type="molecule type" value="Genomic_DNA"/>
</dbReference>
<name>A0ABT9RJT0_9ACTN</name>
<dbReference type="PROSITE" id="PS51257">
    <property type="entry name" value="PROKAR_LIPOPROTEIN"/>
    <property type="match status" value="1"/>
</dbReference>
<comment type="caution">
    <text evidence="1">The sequence shown here is derived from an EMBL/GenBank/DDBJ whole genome shotgun (WGS) entry which is preliminary data.</text>
</comment>
<evidence type="ECO:0000313" key="1">
    <source>
        <dbReference type="EMBL" id="MDP9869546.1"/>
    </source>
</evidence>
<keyword evidence="2" id="KW-1185">Reference proteome</keyword>
<accession>A0ABT9RJT0</accession>
<reference evidence="1 2" key="1">
    <citation type="submission" date="2023-07" db="EMBL/GenBank/DDBJ databases">
        <title>Sequencing the genomes of 1000 actinobacteria strains.</title>
        <authorList>
            <person name="Klenk H.-P."/>
        </authorList>
    </citation>
    <scope>NUCLEOTIDE SEQUENCE [LARGE SCALE GENOMIC DNA]</scope>
    <source>
        <strain evidence="1 2">DSM 44109</strain>
    </source>
</reference>
<dbReference type="RefSeq" id="WP_306873589.1">
    <property type="nucleotide sequence ID" value="NZ_JAUSRB010000002.1"/>
</dbReference>